<feature type="chain" id="PRO_5038443540" evidence="4">
    <location>
        <begin position="20"/>
        <end position="307"/>
    </location>
</feature>
<sequence length="307" mass="32091">MGKYLKSLVFGLLCVVLLAGCSTKPPGSDSEKKGSNNELKIGFSVSTLNNPFFVSLKEGAKEAAKKDGYKLITVSAQDDSAKQANDIEDLIQKNVDVLLINPTDSSAVAGAVKSANDAGIPVITVDRKSDKGKIATHIASNNVEGGKMAAKFLIDQLNGKGNVVELQGVPGSSAANERGKGFDEAIKDAKGIKVIAKQPADFNRSKGLSVMENIIQTGSDIDAVFAQNDEMALGAIVALKEAGLKDVKVIGFDGTKDGIQAVKDGKMAATIAQKPKLIGQKAIDAAKKAADGKDLPKFIPVELKLVK</sequence>
<proteinExistence type="inferred from homology"/>
<evidence type="ECO:0000256" key="2">
    <source>
        <dbReference type="ARBA" id="ARBA00007639"/>
    </source>
</evidence>
<feature type="domain" description="Periplasmic binding protein" evidence="5">
    <location>
        <begin position="41"/>
        <end position="294"/>
    </location>
</feature>
<dbReference type="CDD" id="cd06323">
    <property type="entry name" value="PBP1_ribose_binding"/>
    <property type="match status" value="1"/>
</dbReference>
<gene>
    <name evidence="6" type="ORF">EV207_12268</name>
</gene>
<feature type="signal peptide" evidence="4">
    <location>
        <begin position="1"/>
        <end position="19"/>
    </location>
</feature>
<evidence type="ECO:0000313" key="7">
    <source>
        <dbReference type="Proteomes" id="UP000295416"/>
    </source>
</evidence>
<dbReference type="GO" id="GO:0030313">
    <property type="term" value="C:cell envelope"/>
    <property type="evidence" value="ECO:0007669"/>
    <property type="project" value="UniProtKB-SubCell"/>
</dbReference>
<dbReference type="Gene3D" id="3.40.50.2300">
    <property type="match status" value="2"/>
</dbReference>
<dbReference type="InterPro" id="IPR025997">
    <property type="entry name" value="SBP_2_dom"/>
</dbReference>
<keyword evidence="3 4" id="KW-0732">Signal</keyword>
<evidence type="ECO:0000259" key="5">
    <source>
        <dbReference type="Pfam" id="PF13407"/>
    </source>
</evidence>
<dbReference type="SUPFAM" id="SSF53822">
    <property type="entry name" value="Periplasmic binding protein-like I"/>
    <property type="match status" value="1"/>
</dbReference>
<dbReference type="OrthoDB" id="9814427at2"/>
<dbReference type="GO" id="GO:0030246">
    <property type="term" value="F:carbohydrate binding"/>
    <property type="evidence" value="ECO:0007669"/>
    <property type="project" value="UniProtKB-ARBA"/>
</dbReference>
<evidence type="ECO:0000256" key="1">
    <source>
        <dbReference type="ARBA" id="ARBA00004196"/>
    </source>
</evidence>
<comment type="caution">
    <text evidence="6">The sequence shown here is derived from an EMBL/GenBank/DDBJ whole genome shotgun (WGS) entry which is preliminary data.</text>
</comment>
<comment type="similarity">
    <text evidence="2">Belongs to the bacterial solute-binding protein 2 family.</text>
</comment>
<evidence type="ECO:0000256" key="3">
    <source>
        <dbReference type="ARBA" id="ARBA00022729"/>
    </source>
</evidence>
<reference evidence="6 7" key="1">
    <citation type="submission" date="2019-03" db="EMBL/GenBank/DDBJ databases">
        <title>Genomic Encyclopedia of Type Strains, Phase IV (KMG-IV): sequencing the most valuable type-strain genomes for metagenomic binning, comparative biology and taxonomic classification.</title>
        <authorList>
            <person name="Goeker M."/>
        </authorList>
    </citation>
    <scope>NUCLEOTIDE SEQUENCE [LARGE SCALE GENOMIC DNA]</scope>
    <source>
        <strain evidence="6 7">DSM 19377</strain>
    </source>
</reference>
<dbReference type="Proteomes" id="UP000295416">
    <property type="component" value="Unassembled WGS sequence"/>
</dbReference>
<dbReference type="NCBIfam" id="NF007936">
    <property type="entry name" value="PRK10653.1"/>
    <property type="match status" value="1"/>
</dbReference>
<protein>
    <submittedName>
        <fullName evidence="6">Ribose-binding protein</fullName>
    </submittedName>
</protein>
<name>A0A4R2NUA6_9BACL</name>
<comment type="subcellular location">
    <subcellularLocation>
        <location evidence="1">Cell envelope</location>
    </subcellularLocation>
</comment>
<keyword evidence="7" id="KW-1185">Reference proteome</keyword>
<dbReference type="PANTHER" id="PTHR46847">
    <property type="entry name" value="D-ALLOSE-BINDING PERIPLASMIC PROTEIN-RELATED"/>
    <property type="match status" value="1"/>
</dbReference>
<dbReference type="AlphaFoldDB" id="A0A4R2NUA6"/>
<dbReference type="PANTHER" id="PTHR46847:SF1">
    <property type="entry name" value="D-ALLOSE-BINDING PERIPLASMIC PROTEIN-RELATED"/>
    <property type="match status" value="1"/>
</dbReference>
<accession>A0A4R2NUA6</accession>
<dbReference type="InterPro" id="IPR028082">
    <property type="entry name" value="Peripla_BP_I"/>
</dbReference>
<dbReference type="PROSITE" id="PS51257">
    <property type="entry name" value="PROKAR_LIPOPROTEIN"/>
    <property type="match status" value="1"/>
</dbReference>
<dbReference type="RefSeq" id="WP_132746858.1">
    <property type="nucleotide sequence ID" value="NZ_SLXK01000022.1"/>
</dbReference>
<evidence type="ECO:0000256" key="4">
    <source>
        <dbReference type="SAM" id="SignalP"/>
    </source>
</evidence>
<evidence type="ECO:0000313" key="6">
    <source>
        <dbReference type="EMBL" id="TCP24965.1"/>
    </source>
</evidence>
<dbReference type="EMBL" id="SLXK01000022">
    <property type="protein sequence ID" value="TCP24965.1"/>
    <property type="molecule type" value="Genomic_DNA"/>
</dbReference>
<dbReference type="Pfam" id="PF13407">
    <property type="entry name" value="Peripla_BP_4"/>
    <property type="match status" value="1"/>
</dbReference>
<organism evidence="6 7">
    <name type="scientific">Scopulibacillus darangshiensis</name>
    <dbReference type="NCBI Taxonomy" id="442528"/>
    <lineage>
        <taxon>Bacteria</taxon>
        <taxon>Bacillati</taxon>
        <taxon>Bacillota</taxon>
        <taxon>Bacilli</taxon>
        <taxon>Bacillales</taxon>
        <taxon>Sporolactobacillaceae</taxon>
        <taxon>Scopulibacillus</taxon>
    </lineage>
</organism>